<dbReference type="Pfam" id="PF00400">
    <property type="entry name" value="WD40"/>
    <property type="match status" value="2"/>
</dbReference>
<keyword evidence="9" id="KW-0206">Cytoskeleton</keyword>
<dbReference type="GO" id="GO:0036158">
    <property type="term" value="P:outer dynein arm assembly"/>
    <property type="evidence" value="ECO:0007669"/>
    <property type="project" value="TreeGrafter"/>
</dbReference>
<feature type="region of interest" description="Disordered" evidence="12">
    <location>
        <begin position="1"/>
        <end position="30"/>
    </location>
</feature>
<sequence>MPPKAAPKAAQPARSTPQPELPGGEGGEELVADDYDMPVIIKVKPEDQLQLSPEELEKEVPPRVLYPNNPRAPHNVTQFSYKEKVFKKDDQVDQVVMHFSIDGAILLKDSPEAQDQFEIQDKKEQEQSAREKEEAIDEDFDPPEDDKEQPVKNPLRNQFNFSERAAQSKNPILRERAWTTEPPPTTGYSGSVTQWDIFDQYMSDIEAAKEKDKDNAEKGKSKAYQEEGEKKKKGDSNPTYSENMKLSIKIMERMVNQNAENEVYHDFKYWEDRSDEFREGEGTLLPLWRFSSEKAKKKQVTCIKWNPRYNDLCAVGFGSYDFMRQGTGVICCYSLKNTRYPEYVFNTDAGVCSLDWHPAHPGVLAVGLYDGTVLVYDVRARTKKPIYQSTVRTNKHTDPVWEVRWNNDESSGTLNFFSISSDGRVSNWFLLKNKLESEEVMELKLMSGTSGSGEDDETSLAGLAGGLCFDFNRQSEHLFLVGTEEGRIHKCSKAFSGQYLETYEGHTMAVYTVRWNPFHPKIFISASADWTVKLWDHTVRYPVMSFDLAQAIGDVAWAPYSSTTFAAITSDGPGASTSGVVHIYDLSINRNDRICEQKVVKRAKLTHVAFSTSEPIIIVGDDRGGVNTLKLSPNLRIGVVRTEDTDPNKTDEDLQIEKMEHLLEMVTETKEA</sequence>
<dbReference type="GO" id="GO:0036157">
    <property type="term" value="C:outer dynein arm"/>
    <property type="evidence" value="ECO:0007669"/>
    <property type="project" value="TreeGrafter"/>
</dbReference>
<dbReference type="PANTHER" id="PTHR12442">
    <property type="entry name" value="DYNEIN INTERMEDIATE CHAIN"/>
    <property type="match status" value="1"/>
</dbReference>
<feature type="compositionally biased region" description="Basic and acidic residues" evidence="12">
    <location>
        <begin position="209"/>
        <end position="235"/>
    </location>
</feature>
<feature type="compositionally biased region" description="Acidic residues" evidence="12">
    <location>
        <begin position="134"/>
        <end position="147"/>
    </location>
</feature>
<evidence type="ECO:0000256" key="2">
    <source>
        <dbReference type="ARBA" id="ARBA00011059"/>
    </source>
</evidence>
<keyword evidence="5" id="KW-0493">Microtubule</keyword>
<dbReference type="FunFam" id="2.130.10.10:FF:000251">
    <property type="entry name" value="Dynein axonemal intermediate chain 1"/>
    <property type="match status" value="1"/>
</dbReference>
<dbReference type="Proteomes" id="UP000654075">
    <property type="component" value="Unassembled WGS sequence"/>
</dbReference>
<evidence type="ECO:0000256" key="1">
    <source>
        <dbReference type="ARBA" id="ARBA00004430"/>
    </source>
</evidence>
<dbReference type="InterPro" id="IPR001680">
    <property type="entry name" value="WD40_rpt"/>
</dbReference>
<dbReference type="PANTHER" id="PTHR12442:SF11">
    <property type="entry name" value="DYNEIN AXONEMAL INTERMEDIATE CHAIN 1"/>
    <property type="match status" value="1"/>
</dbReference>
<dbReference type="GO" id="GO:0045504">
    <property type="term" value="F:dynein heavy chain binding"/>
    <property type="evidence" value="ECO:0007669"/>
    <property type="project" value="TreeGrafter"/>
</dbReference>
<dbReference type="SUPFAM" id="SSF50978">
    <property type="entry name" value="WD40 repeat-like"/>
    <property type="match status" value="1"/>
</dbReference>
<protein>
    <recommendedName>
        <fullName evidence="15">Dynein intermediate chain 1, axonemal</fullName>
    </recommendedName>
</protein>
<evidence type="ECO:0000256" key="12">
    <source>
        <dbReference type="SAM" id="MobiDB-lite"/>
    </source>
</evidence>
<feature type="region of interest" description="Disordered" evidence="12">
    <location>
        <begin position="209"/>
        <end position="240"/>
    </location>
</feature>
<dbReference type="InterPro" id="IPR036322">
    <property type="entry name" value="WD40_repeat_dom_sf"/>
</dbReference>
<feature type="repeat" description="WD" evidence="11">
    <location>
        <begin position="503"/>
        <end position="536"/>
    </location>
</feature>
<evidence type="ECO:0000256" key="10">
    <source>
        <dbReference type="ARBA" id="ARBA00023273"/>
    </source>
</evidence>
<evidence type="ECO:0000256" key="3">
    <source>
        <dbReference type="ARBA" id="ARBA00022490"/>
    </source>
</evidence>
<name>A0A813FCL3_POLGL</name>
<feature type="compositionally biased region" description="Polar residues" evidence="12">
    <location>
        <begin position="155"/>
        <end position="170"/>
    </location>
</feature>
<feature type="compositionally biased region" description="Low complexity" evidence="12">
    <location>
        <begin position="1"/>
        <end position="13"/>
    </location>
</feature>
<feature type="compositionally biased region" description="Basic and acidic residues" evidence="12">
    <location>
        <begin position="119"/>
        <end position="133"/>
    </location>
</feature>
<keyword evidence="3" id="KW-0963">Cytoplasm</keyword>
<evidence type="ECO:0000256" key="11">
    <source>
        <dbReference type="PROSITE-ProRule" id="PRU00221"/>
    </source>
</evidence>
<dbReference type="GO" id="GO:0005874">
    <property type="term" value="C:microtubule"/>
    <property type="evidence" value="ECO:0007669"/>
    <property type="project" value="UniProtKB-KW"/>
</dbReference>
<evidence type="ECO:0000256" key="5">
    <source>
        <dbReference type="ARBA" id="ARBA00022701"/>
    </source>
</evidence>
<dbReference type="InterPro" id="IPR050687">
    <property type="entry name" value="Dynein_IC"/>
</dbReference>
<accession>A0A813FCL3</accession>
<dbReference type="OMA" id="VWEDMRA"/>
<dbReference type="GO" id="GO:0003341">
    <property type="term" value="P:cilium movement"/>
    <property type="evidence" value="ECO:0007669"/>
    <property type="project" value="TreeGrafter"/>
</dbReference>
<evidence type="ECO:0000256" key="4">
    <source>
        <dbReference type="ARBA" id="ARBA00022574"/>
    </source>
</evidence>
<dbReference type="Gene3D" id="2.130.10.10">
    <property type="entry name" value="YVTN repeat-like/Quinoprotein amine dehydrogenase"/>
    <property type="match status" value="2"/>
</dbReference>
<dbReference type="PROSITE" id="PS50294">
    <property type="entry name" value="WD_REPEATS_REGION"/>
    <property type="match status" value="1"/>
</dbReference>
<evidence type="ECO:0000313" key="13">
    <source>
        <dbReference type="EMBL" id="CAE8611318.1"/>
    </source>
</evidence>
<evidence type="ECO:0000256" key="8">
    <source>
        <dbReference type="ARBA" id="ARBA00023175"/>
    </source>
</evidence>
<dbReference type="OrthoDB" id="24670at2759"/>
<dbReference type="AlphaFoldDB" id="A0A813FCL3"/>
<keyword evidence="14" id="KW-1185">Reference proteome</keyword>
<evidence type="ECO:0000256" key="9">
    <source>
        <dbReference type="ARBA" id="ARBA00023212"/>
    </source>
</evidence>
<gene>
    <name evidence="13" type="ORF">PGLA1383_LOCUS29122</name>
</gene>
<keyword evidence="8" id="KW-0505">Motor protein</keyword>
<proteinExistence type="inferred from homology"/>
<comment type="caution">
    <text evidence="13">The sequence shown here is derived from an EMBL/GenBank/DDBJ whole genome shotgun (WGS) entry which is preliminary data.</text>
</comment>
<feature type="region of interest" description="Disordered" evidence="12">
    <location>
        <begin position="112"/>
        <end position="191"/>
    </location>
</feature>
<dbReference type="InterPro" id="IPR015943">
    <property type="entry name" value="WD40/YVTN_repeat-like_dom_sf"/>
</dbReference>
<organism evidence="13 14">
    <name type="scientific">Polarella glacialis</name>
    <name type="common">Dinoflagellate</name>
    <dbReference type="NCBI Taxonomy" id="89957"/>
    <lineage>
        <taxon>Eukaryota</taxon>
        <taxon>Sar</taxon>
        <taxon>Alveolata</taxon>
        <taxon>Dinophyceae</taxon>
        <taxon>Suessiales</taxon>
        <taxon>Suessiaceae</taxon>
        <taxon>Polarella</taxon>
    </lineage>
</organism>
<evidence type="ECO:0000256" key="6">
    <source>
        <dbReference type="ARBA" id="ARBA00022737"/>
    </source>
</evidence>
<dbReference type="PROSITE" id="PS50082">
    <property type="entry name" value="WD_REPEATS_2"/>
    <property type="match status" value="1"/>
</dbReference>
<evidence type="ECO:0000256" key="7">
    <source>
        <dbReference type="ARBA" id="ARBA00023017"/>
    </source>
</evidence>
<keyword evidence="7" id="KW-0243">Dynein</keyword>
<keyword evidence="6" id="KW-0677">Repeat</keyword>
<feature type="region of interest" description="Disordered" evidence="12">
    <location>
        <begin position="50"/>
        <end position="75"/>
    </location>
</feature>
<comment type="subcellular location">
    <subcellularLocation>
        <location evidence="1">Cytoplasm</location>
        <location evidence="1">Cytoskeleton</location>
        <location evidence="1">Cilium axoneme</location>
    </subcellularLocation>
</comment>
<evidence type="ECO:0000313" key="14">
    <source>
        <dbReference type="Proteomes" id="UP000654075"/>
    </source>
</evidence>
<dbReference type="SMART" id="SM00320">
    <property type="entry name" value="WD40"/>
    <property type="match status" value="3"/>
</dbReference>
<comment type="similarity">
    <text evidence="2">Belongs to the dynein intermediate chain family.</text>
</comment>
<dbReference type="EMBL" id="CAJNNV010025017">
    <property type="protein sequence ID" value="CAE8611318.1"/>
    <property type="molecule type" value="Genomic_DNA"/>
</dbReference>
<evidence type="ECO:0008006" key="15">
    <source>
        <dbReference type="Google" id="ProtNLM"/>
    </source>
</evidence>
<dbReference type="GO" id="GO:0045503">
    <property type="term" value="F:dynein light chain binding"/>
    <property type="evidence" value="ECO:0007669"/>
    <property type="project" value="TreeGrafter"/>
</dbReference>
<keyword evidence="10" id="KW-0966">Cell projection</keyword>
<keyword evidence="4 11" id="KW-0853">WD repeat</keyword>
<reference evidence="13" key="1">
    <citation type="submission" date="2021-02" db="EMBL/GenBank/DDBJ databases">
        <authorList>
            <person name="Dougan E. K."/>
            <person name="Rhodes N."/>
            <person name="Thang M."/>
            <person name="Chan C."/>
        </authorList>
    </citation>
    <scope>NUCLEOTIDE SEQUENCE</scope>
</reference>